<reference evidence="1 2" key="1">
    <citation type="submission" date="2019-12" db="EMBL/GenBank/DDBJ databases">
        <title>A genome sequence resource for the geographically widespread anthracnose pathogen Colletotrichum asianum.</title>
        <authorList>
            <person name="Meng Y."/>
        </authorList>
    </citation>
    <scope>NUCLEOTIDE SEQUENCE [LARGE SCALE GENOMIC DNA]</scope>
    <source>
        <strain evidence="1 2">ICMP 18580</strain>
    </source>
</reference>
<name>A0A8H3ZNT6_9PEZI</name>
<accession>A0A8H3ZNT6</accession>
<protein>
    <submittedName>
        <fullName evidence="1">Uncharacterized protein</fullName>
    </submittedName>
</protein>
<evidence type="ECO:0000313" key="2">
    <source>
        <dbReference type="Proteomes" id="UP000434172"/>
    </source>
</evidence>
<dbReference type="Proteomes" id="UP000434172">
    <property type="component" value="Unassembled WGS sequence"/>
</dbReference>
<gene>
    <name evidence="1" type="ORF">GQ607_006706</name>
</gene>
<proteinExistence type="predicted"/>
<sequence length="208" mass="22907">MHRLFAARQPGLSPRRFCSSCPSAAARPTSELFAAPCPRPPSLVLLLTDNVAAGCSTTLSHKSSGPYCFLHLVQLAGVHPGVTRSPMLITLFDRNCSFLLFSGPRYYCTYLAFRPFDITHTPRPQRHGERPMVSVQPGKVSSVRRTTCVSSPNHALLSFALYDLSCQLRLPLLGGQPAWPPRLVLTKPPPRQRESSCRYVSESACLVT</sequence>
<keyword evidence="2" id="KW-1185">Reference proteome</keyword>
<organism evidence="1 2">
    <name type="scientific">Colletotrichum asianum</name>
    <dbReference type="NCBI Taxonomy" id="702518"/>
    <lineage>
        <taxon>Eukaryota</taxon>
        <taxon>Fungi</taxon>
        <taxon>Dikarya</taxon>
        <taxon>Ascomycota</taxon>
        <taxon>Pezizomycotina</taxon>
        <taxon>Sordariomycetes</taxon>
        <taxon>Hypocreomycetidae</taxon>
        <taxon>Glomerellales</taxon>
        <taxon>Glomerellaceae</taxon>
        <taxon>Colletotrichum</taxon>
        <taxon>Colletotrichum gloeosporioides species complex</taxon>
    </lineage>
</organism>
<dbReference type="AlphaFoldDB" id="A0A8H3ZNT6"/>
<evidence type="ECO:0000313" key="1">
    <source>
        <dbReference type="EMBL" id="KAF0326198.1"/>
    </source>
</evidence>
<comment type="caution">
    <text evidence="1">The sequence shown here is derived from an EMBL/GenBank/DDBJ whole genome shotgun (WGS) entry which is preliminary data.</text>
</comment>
<dbReference type="EMBL" id="WOWK01000032">
    <property type="protein sequence ID" value="KAF0326198.1"/>
    <property type="molecule type" value="Genomic_DNA"/>
</dbReference>